<reference evidence="1 2" key="1">
    <citation type="submission" date="2016-12" db="EMBL/GenBank/DDBJ databases">
        <title>Isolation and genomic insights into novel planktonic Zetaproteobacteria from stratified waters of the Chesapeake Bay.</title>
        <authorList>
            <person name="McAllister S.M."/>
            <person name="Kato S."/>
            <person name="Chan C.S."/>
            <person name="Chiu B.K."/>
            <person name="Field E.K."/>
        </authorList>
    </citation>
    <scope>NUCLEOTIDE SEQUENCE [LARGE SCALE GENOMIC DNA]</scope>
    <source>
        <strain evidence="1 2">CP-5</strain>
    </source>
</reference>
<name>A0A2K8L0R1_MARES</name>
<gene>
    <name evidence="1" type="ORF">Ga0123461_2247</name>
</gene>
<dbReference type="InterPro" id="IPR035958">
    <property type="entry name" value="SecB-like_sf"/>
</dbReference>
<dbReference type="KEGG" id="maes:Ga0123461_2247"/>
<dbReference type="RefSeq" id="WP_100278397.1">
    <property type="nucleotide sequence ID" value="NZ_CP018799.1"/>
</dbReference>
<organism evidence="1 2">
    <name type="scientific">Mariprofundus aestuarium</name>
    <dbReference type="NCBI Taxonomy" id="1921086"/>
    <lineage>
        <taxon>Bacteria</taxon>
        <taxon>Pseudomonadati</taxon>
        <taxon>Pseudomonadota</taxon>
        <taxon>Candidatius Mariprofundia</taxon>
        <taxon>Mariprofundales</taxon>
        <taxon>Mariprofundaceae</taxon>
        <taxon>Mariprofundus</taxon>
    </lineage>
</organism>
<dbReference type="OrthoDB" id="7063707at2"/>
<keyword evidence="2" id="KW-1185">Reference proteome</keyword>
<evidence type="ECO:0000313" key="2">
    <source>
        <dbReference type="Proteomes" id="UP000231701"/>
    </source>
</evidence>
<proteinExistence type="predicted"/>
<sequence>MKLENIFFPHQEVRALPTHDMEGNRHGSRVTLTNTLSAMQGREDAFGIEVTLSLDEDNSENPPYIFTISAFGIFVTDKNVSEVEQELKAQMELAATQIVVGSIRERLSSITSRAPWGAFTLGIIPLVAQQQEQEQ</sequence>
<protein>
    <recommendedName>
        <fullName evidence="3">Preprotein translocase subunit SecB</fullName>
    </recommendedName>
</protein>
<dbReference type="EMBL" id="CP018799">
    <property type="protein sequence ID" value="ATX80652.1"/>
    <property type="molecule type" value="Genomic_DNA"/>
</dbReference>
<dbReference type="Proteomes" id="UP000231701">
    <property type="component" value="Chromosome"/>
</dbReference>
<accession>A0A2K8L0R1</accession>
<evidence type="ECO:0000313" key="1">
    <source>
        <dbReference type="EMBL" id="ATX80652.1"/>
    </source>
</evidence>
<dbReference type="SUPFAM" id="SSF54611">
    <property type="entry name" value="SecB-like"/>
    <property type="match status" value="1"/>
</dbReference>
<evidence type="ECO:0008006" key="3">
    <source>
        <dbReference type="Google" id="ProtNLM"/>
    </source>
</evidence>
<dbReference type="Gene3D" id="3.10.420.10">
    <property type="entry name" value="SecB-like"/>
    <property type="match status" value="1"/>
</dbReference>
<dbReference type="AlphaFoldDB" id="A0A2K8L0R1"/>